<sequence length="685" mass="76892">MKFLLYIFLIEASLLEHCPDENLHDICSTQCRRDYNSCLLDCASTNCFDNCITEYAICNDFCPCGEKCPNRTFILNFMNKMSQSYILSGDGLKKSTVEISPPGDYTIYSQYAMVKDQLHIFGGTRERMKNIMKLVGCSFIELSAQLINKISTESAAISVNSNNIALICFPSGEFPAQKCEIFNGENSTLTFSTAYSHHKGKLGEYEGRPTTVGSVDYLYGNRITETLGENGWIRLADHPRKRNKKTAYKIWTMRLSGILASLIGLGEAQGIVTDQPADSGIIFDQAGETHQITYLDREFQDSDVNVECTSTNMCIKLSKQFLIDEKITDKFEGVHLKNCDQGVRNETEQFITLCTDLGFNTCGTEMHMNSTHVSYLNRLFTTNRESSTTDKGSVVLSSINEFIVPWHCVYPLDYLVGLSNGAGNDYGFFIPKIYDVVKVTLLMQPGEGKGDFPVTMMLYTDNTYAEVYNEPPTLNVTDRLYVQTQLLKGPEDSVIQTKECWATASADIDDTTRYQLIQDYCVDDEADQRAEVDLLTNGVSQTSRWESNVFKFVDEPNVHLHCRVRICFTTDGNTCDQFDCTTSRKRREAGLPVDEDAIVSIGPLKLGNKVLLVDGQETEEIEVFEELEIIEASTYIPKYFIYIVVGCLVVVVGLISAIMILVYKKKKASAKARLYEGQSNSAFST</sequence>
<dbReference type="PANTHER" id="PTHR14002:SF20">
    <property type="entry name" value="ZONA PELLUCIDA-LIKE DOMAIN-CONTAINING PROTEIN 1"/>
    <property type="match status" value="1"/>
</dbReference>
<reference evidence="6 7" key="1">
    <citation type="submission" date="2021-04" db="EMBL/GenBank/DDBJ databases">
        <authorList>
            <person name="Bliznina A."/>
        </authorList>
    </citation>
    <scope>NUCLEOTIDE SEQUENCE [LARGE SCALE GENOMIC DNA]</scope>
</reference>
<dbReference type="InterPro" id="IPR042235">
    <property type="entry name" value="ZP-C_dom"/>
</dbReference>
<evidence type="ECO:0000313" key="7">
    <source>
        <dbReference type="Proteomes" id="UP001158576"/>
    </source>
</evidence>
<evidence type="ECO:0000256" key="4">
    <source>
        <dbReference type="SAM" id="SignalP"/>
    </source>
</evidence>
<keyword evidence="1 4" id="KW-0732">Signal</keyword>
<dbReference type="Gene3D" id="2.60.40.4100">
    <property type="entry name" value="Zona pellucida, ZP-C domain"/>
    <property type="match status" value="1"/>
</dbReference>
<keyword evidence="3" id="KW-1133">Transmembrane helix</keyword>
<dbReference type="Proteomes" id="UP001158576">
    <property type="component" value="Chromosome 2"/>
</dbReference>
<feature type="signal peptide" evidence="4">
    <location>
        <begin position="1"/>
        <end position="15"/>
    </location>
</feature>
<evidence type="ECO:0000256" key="1">
    <source>
        <dbReference type="ARBA" id="ARBA00022729"/>
    </source>
</evidence>
<keyword evidence="2" id="KW-1015">Disulfide bond</keyword>
<evidence type="ECO:0000256" key="3">
    <source>
        <dbReference type="SAM" id="Phobius"/>
    </source>
</evidence>
<dbReference type="InterPro" id="IPR055355">
    <property type="entry name" value="ZP-C"/>
</dbReference>
<organism evidence="6 7">
    <name type="scientific">Oikopleura dioica</name>
    <name type="common">Tunicate</name>
    <dbReference type="NCBI Taxonomy" id="34765"/>
    <lineage>
        <taxon>Eukaryota</taxon>
        <taxon>Metazoa</taxon>
        <taxon>Chordata</taxon>
        <taxon>Tunicata</taxon>
        <taxon>Appendicularia</taxon>
        <taxon>Copelata</taxon>
        <taxon>Oikopleuridae</taxon>
        <taxon>Oikopleura</taxon>
    </lineage>
</organism>
<keyword evidence="7" id="KW-1185">Reference proteome</keyword>
<dbReference type="EMBL" id="OU015567">
    <property type="protein sequence ID" value="CAG5110393.1"/>
    <property type="molecule type" value="Genomic_DNA"/>
</dbReference>
<dbReference type="SMART" id="SM00241">
    <property type="entry name" value="ZP"/>
    <property type="match status" value="1"/>
</dbReference>
<proteinExistence type="predicted"/>
<evidence type="ECO:0000259" key="5">
    <source>
        <dbReference type="PROSITE" id="PS51034"/>
    </source>
</evidence>
<protein>
    <submittedName>
        <fullName evidence="6">Oidioi.mRNA.OKI2018_I69.chr2.g4802.t1.cds</fullName>
    </submittedName>
</protein>
<dbReference type="Pfam" id="PF00100">
    <property type="entry name" value="Zona_pellucida"/>
    <property type="match status" value="1"/>
</dbReference>
<feature type="chain" id="PRO_5045430005" evidence="4">
    <location>
        <begin position="16"/>
        <end position="685"/>
    </location>
</feature>
<keyword evidence="3" id="KW-0472">Membrane</keyword>
<evidence type="ECO:0000313" key="6">
    <source>
        <dbReference type="EMBL" id="CAG5110393.1"/>
    </source>
</evidence>
<feature type="domain" description="ZP" evidence="5">
    <location>
        <begin position="307"/>
        <end position="587"/>
    </location>
</feature>
<dbReference type="PROSITE" id="PS51034">
    <property type="entry name" value="ZP_2"/>
    <property type="match status" value="1"/>
</dbReference>
<gene>
    <name evidence="6" type="ORF">OKIOD_LOCUS13567</name>
</gene>
<dbReference type="Gene3D" id="2.60.40.3210">
    <property type="entry name" value="Zona pellucida, ZP-N domain"/>
    <property type="match status" value="1"/>
</dbReference>
<keyword evidence="3" id="KW-0812">Transmembrane</keyword>
<evidence type="ECO:0000256" key="2">
    <source>
        <dbReference type="ARBA" id="ARBA00023157"/>
    </source>
</evidence>
<name>A0ABN7T3Z7_OIKDI</name>
<dbReference type="PANTHER" id="PTHR14002">
    <property type="entry name" value="ENDOGLIN/TGF-BETA RECEPTOR TYPE III"/>
    <property type="match status" value="1"/>
</dbReference>
<feature type="transmembrane region" description="Helical" evidence="3">
    <location>
        <begin position="639"/>
        <end position="663"/>
    </location>
</feature>
<accession>A0ABN7T3Z7</accession>
<dbReference type="InterPro" id="IPR001507">
    <property type="entry name" value="ZP_dom"/>
</dbReference>